<dbReference type="PANTHER" id="PTHR34183">
    <property type="entry name" value="ENDOLYTIC PEPTIDOGLYCAN TRANSGLYCOSYLASE RLPA"/>
    <property type="match status" value="1"/>
</dbReference>
<evidence type="ECO:0000256" key="4">
    <source>
        <dbReference type="HAMAP-Rule" id="MF_02071"/>
    </source>
</evidence>
<accession>C7LV39</accession>
<feature type="region of interest" description="Disordered" evidence="6">
    <location>
        <begin position="40"/>
        <end position="60"/>
    </location>
</feature>
<dbReference type="InterPro" id="IPR009009">
    <property type="entry name" value="RlpA-like_DPBB"/>
</dbReference>
<dbReference type="SUPFAM" id="SSF110997">
    <property type="entry name" value="Sporulation related repeat"/>
    <property type="match status" value="1"/>
</dbReference>
<sequence>MSPGLLSGRGGCGWLVAVLAIAFLCAALSGCGSRYVPGVSIPPAPSKKTQPSSPTGKKGTYKPYTVLGQTYYPLGSAEGYAETGVASWYGTDFHGKKTANGERYDMYQMTAAHRILPMHTRLVVRNLDNGRTTEVRVNDRGPFVGNRIIDLSYAAASVLGVVGPGTARVSLQTIAGQRIQYVGPFYVQYGAFVVEENARRLRSRLLARGFAGTRIVKGELHGTTFWRVQVGAFSSLGEAESMRLRLTKESPGCFIIAD</sequence>
<dbReference type="SUPFAM" id="SSF50685">
    <property type="entry name" value="Barwin-like endoglucanases"/>
    <property type="match status" value="1"/>
</dbReference>
<keyword evidence="1" id="KW-0732">Signal</keyword>
<dbReference type="Proteomes" id="UP000002216">
    <property type="component" value="Chromosome"/>
</dbReference>
<dbReference type="Gene3D" id="3.30.70.1070">
    <property type="entry name" value="Sporulation related repeat"/>
    <property type="match status" value="1"/>
</dbReference>
<dbReference type="STRING" id="525897.Dbac_2968"/>
<dbReference type="CDD" id="cd22268">
    <property type="entry name" value="DPBB_RlpA-like"/>
    <property type="match status" value="1"/>
</dbReference>
<keyword evidence="8" id="KW-0449">Lipoprotein</keyword>
<evidence type="ECO:0000256" key="1">
    <source>
        <dbReference type="ARBA" id="ARBA00022729"/>
    </source>
</evidence>
<dbReference type="GO" id="GO:0042834">
    <property type="term" value="F:peptidoglycan binding"/>
    <property type="evidence" value="ECO:0007669"/>
    <property type="project" value="InterPro"/>
</dbReference>
<comment type="similarity">
    <text evidence="4 5">Belongs to the RlpA family.</text>
</comment>
<name>C7LV39_DESBD</name>
<dbReference type="Pfam" id="PF03330">
    <property type="entry name" value="DPBB_1"/>
    <property type="match status" value="1"/>
</dbReference>
<keyword evidence="2 4" id="KW-0456">Lyase</keyword>
<evidence type="ECO:0000313" key="8">
    <source>
        <dbReference type="EMBL" id="ACU91043.1"/>
    </source>
</evidence>
<dbReference type="InterPro" id="IPR036680">
    <property type="entry name" value="SPOR-like_sf"/>
</dbReference>
<protein>
    <recommendedName>
        <fullName evidence="4">Probable endolytic peptidoglycan transglycosylase RlpA</fullName>
        <ecNumber evidence="4">4.2.2.-</ecNumber>
    </recommendedName>
</protein>
<dbReference type="Gene3D" id="2.40.40.10">
    <property type="entry name" value="RlpA-like domain"/>
    <property type="match status" value="1"/>
</dbReference>
<evidence type="ECO:0000256" key="5">
    <source>
        <dbReference type="RuleBase" id="RU003495"/>
    </source>
</evidence>
<dbReference type="HOGENOM" id="CLU_042923_3_4_7"/>
<dbReference type="HAMAP" id="MF_02071">
    <property type="entry name" value="RlpA"/>
    <property type="match status" value="1"/>
</dbReference>
<dbReference type="GO" id="GO:0071555">
    <property type="term" value="P:cell wall organization"/>
    <property type="evidence" value="ECO:0007669"/>
    <property type="project" value="UniProtKB-KW"/>
</dbReference>
<dbReference type="InterPro" id="IPR036908">
    <property type="entry name" value="RlpA-like_sf"/>
</dbReference>
<dbReference type="KEGG" id="dba:Dbac_2968"/>
<dbReference type="InterPro" id="IPR012997">
    <property type="entry name" value="RplA"/>
</dbReference>
<keyword evidence="3 4" id="KW-0961">Cell wall biogenesis/degradation</keyword>
<organism evidence="8 9">
    <name type="scientific">Desulfomicrobium baculatum (strain DSM 4028 / VKM B-1378 / X)</name>
    <name type="common">Desulfovibrio baculatus</name>
    <dbReference type="NCBI Taxonomy" id="525897"/>
    <lineage>
        <taxon>Bacteria</taxon>
        <taxon>Pseudomonadati</taxon>
        <taxon>Thermodesulfobacteriota</taxon>
        <taxon>Desulfovibrionia</taxon>
        <taxon>Desulfovibrionales</taxon>
        <taxon>Desulfomicrobiaceae</taxon>
        <taxon>Desulfomicrobium</taxon>
    </lineage>
</organism>
<evidence type="ECO:0000256" key="6">
    <source>
        <dbReference type="SAM" id="MobiDB-lite"/>
    </source>
</evidence>
<dbReference type="EC" id="4.2.2.-" evidence="4"/>
<dbReference type="InterPro" id="IPR007730">
    <property type="entry name" value="SPOR-like_dom"/>
</dbReference>
<comment type="function">
    <text evidence="4">Lytic transglycosylase with a strong preference for naked glycan strands that lack stem peptides.</text>
</comment>
<feature type="domain" description="SPOR" evidence="7">
    <location>
        <begin position="179"/>
        <end position="258"/>
    </location>
</feature>
<dbReference type="InterPro" id="IPR034718">
    <property type="entry name" value="RlpA"/>
</dbReference>
<dbReference type="GO" id="GO:0008932">
    <property type="term" value="F:lytic endotransglycosylase activity"/>
    <property type="evidence" value="ECO:0007669"/>
    <property type="project" value="UniProtKB-UniRule"/>
</dbReference>
<dbReference type="eggNOG" id="COG0797">
    <property type="taxonomic scope" value="Bacteria"/>
</dbReference>
<dbReference type="AlphaFoldDB" id="C7LV39"/>
<keyword evidence="9" id="KW-1185">Reference proteome</keyword>
<evidence type="ECO:0000313" key="9">
    <source>
        <dbReference type="Proteomes" id="UP000002216"/>
    </source>
</evidence>
<dbReference type="GO" id="GO:0000270">
    <property type="term" value="P:peptidoglycan metabolic process"/>
    <property type="evidence" value="ECO:0007669"/>
    <property type="project" value="UniProtKB-UniRule"/>
</dbReference>
<reference evidence="8 9" key="1">
    <citation type="journal article" date="2009" name="Stand. Genomic Sci.">
        <title>Complete genome sequence of Desulfomicrobium baculatum type strain (X).</title>
        <authorList>
            <person name="Copeland A."/>
            <person name="Spring S."/>
            <person name="Goker M."/>
            <person name="Schneider S."/>
            <person name="Lapidus A."/>
            <person name="Del Rio T.G."/>
            <person name="Tice H."/>
            <person name="Cheng J.F."/>
            <person name="Chen F."/>
            <person name="Nolan M."/>
            <person name="Bruce D."/>
            <person name="Goodwin L."/>
            <person name="Pitluck S."/>
            <person name="Ivanova N."/>
            <person name="Mavrommatis K."/>
            <person name="Ovchinnikova G."/>
            <person name="Pati A."/>
            <person name="Chen A."/>
            <person name="Palaniappan K."/>
            <person name="Land M."/>
            <person name="Hauser L."/>
            <person name="Chang Y.J."/>
            <person name="Jeffries C.C."/>
            <person name="Meincke L."/>
            <person name="Sims D."/>
            <person name="Brettin T."/>
            <person name="Detter J.C."/>
            <person name="Han C."/>
            <person name="Chain P."/>
            <person name="Bristow J."/>
            <person name="Eisen J.A."/>
            <person name="Markowitz V."/>
            <person name="Hugenholtz P."/>
            <person name="Kyrpides N.C."/>
            <person name="Klenk H.P."/>
            <person name="Lucas S."/>
        </authorList>
    </citation>
    <scope>NUCLEOTIDE SEQUENCE [LARGE SCALE GENOMIC DNA]</scope>
    <source>
        <strain evidence="9">DSM 4028 / VKM B-1378 / X</strain>
    </source>
</reference>
<evidence type="ECO:0000256" key="2">
    <source>
        <dbReference type="ARBA" id="ARBA00023239"/>
    </source>
</evidence>
<dbReference type="NCBIfam" id="TIGR00413">
    <property type="entry name" value="rlpA"/>
    <property type="match status" value="1"/>
</dbReference>
<evidence type="ECO:0000259" key="7">
    <source>
        <dbReference type="PROSITE" id="PS51724"/>
    </source>
</evidence>
<proteinExistence type="inferred from homology"/>
<dbReference type="Pfam" id="PF05036">
    <property type="entry name" value="SPOR"/>
    <property type="match status" value="1"/>
</dbReference>
<dbReference type="OrthoDB" id="9779128at2"/>
<dbReference type="PANTHER" id="PTHR34183:SF1">
    <property type="entry name" value="ENDOLYTIC PEPTIDOGLYCAN TRANSGLYCOSYLASE RLPA"/>
    <property type="match status" value="1"/>
</dbReference>
<dbReference type="EMBL" id="CP001629">
    <property type="protein sequence ID" value="ACU91043.1"/>
    <property type="molecule type" value="Genomic_DNA"/>
</dbReference>
<dbReference type="eggNOG" id="COG3087">
    <property type="taxonomic scope" value="Bacteria"/>
</dbReference>
<gene>
    <name evidence="4" type="primary">rlpA</name>
    <name evidence="8" type="ordered locus">Dbac_2968</name>
</gene>
<dbReference type="RefSeq" id="WP_015775132.1">
    <property type="nucleotide sequence ID" value="NC_013173.1"/>
</dbReference>
<dbReference type="PROSITE" id="PS51724">
    <property type="entry name" value="SPOR"/>
    <property type="match status" value="1"/>
</dbReference>
<evidence type="ECO:0000256" key="3">
    <source>
        <dbReference type="ARBA" id="ARBA00023316"/>
    </source>
</evidence>